<accession>A0A2K9NBZ4</accession>
<evidence type="ECO:0000313" key="2">
    <source>
        <dbReference type="Proteomes" id="UP000234752"/>
    </source>
</evidence>
<proteinExistence type="predicted"/>
<reference evidence="1 2" key="1">
    <citation type="submission" date="2017-12" db="EMBL/GenBank/DDBJ databases">
        <title>Genomes of bacteria within cyanobacterial aggregates.</title>
        <authorList>
            <person name="Cai H."/>
        </authorList>
    </citation>
    <scope>NUCLEOTIDE SEQUENCE [LARGE SCALE GENOMIC DNA]</scope>
    <source>
        <strain evidence="1 2">TH16</strain>
    </source>
</reference>
<organism evidence="1 2">
    <name type="scientific">Niveispirillum cyanobacteriorum</name>
    <dbReference type="NCBI Taxonomy" id="1612173"/>
    <lineage>
        <taxon>Bacteria</taxon>
        <taxon>Pseudomonadati</taxon>
        <taxon>Pseudomonadota</taxon>
        <taxon>Alphaproteobacteria</taxon>
        <taxon>Rhodospirillales</taxon>
        <taxon>Azospirillaceae</taxon>
        <taxon>Niveispirillum</taxon>
    </lineage>
</organism>
<evidence type="ECO:0000313" key="1">
    <source>
        <dbReference type="EMBL" id="AUN30634.1"/>
    </source>
</evidence>
<dbReference type="OrthoDB" id="7265155at2"/>
<protein>
    <submittedName>
        <fullName evidence="1">Uncharacterized protein</fullName>
    </submittedName>
</protein>
<keyword evidence="2" id="KW-1185">Reference proteome</keyword>
<sequence>MAFQPRDLSVLAYANGFTLWHYATPDAHTAVRVTGYFNPASHMMRLGDMVLANTGVGTTPVSGILLVNANSGGVIDTADLTVVGAADTD</sequence>
<gene>
    <name evidence="1" type="ORF">C0V82_10580</name>
</gene>
<dbReference type="KEGG" id="ncb:C0V82_10580"/>
<dbReference type="RefSeq" id="WP_102112313.1">
    <property type="nucleotide sequence ID" value="NZ_BMGN01000002.1"/>
</dbReference>
<name>A0A2K9NBZ4_9PROT</name>
<dbReference type="Proteomes" id="UP000234752">
    <property type="component" value="Chromosome eg_1"/>
</dbReference>
<dbReference type="AlphaFoldDB" id="A0A2K9NBZ4"/>
<dbReference type="EMBL" id="CP025611">
    <property type="protein sequence ID" value="AUN30634.1"/>
    <property type="molecule type" value="Genomic_DNA"/>
</dbReference>